<evidence type="ECO:0000259" key="9">
    <source>
        <dbReference type="PROSITE" id="PS51379"/>
    </source>
</evidence>
<dbReference type="GO" id="GO:0051539">
    <property type="term" value="F:4 iron, 4 sulfur cluster binding"/>
    <property type="evidence" value="ECO:0007669"/>
    <property type="project" value="UniProtKB-KW"/>
</dbReference>
<dbReference type="InterPro" id="IPR052395">
    <property type="entry name" value="ET_Ferredoxin"/>
</dbReference>
<evidence type="ECO:0000256" key="7">
    <source>
        <dbReference type="ARBA" id="ARBA00023014"/>
    </source>
</evidence>
<comment type="cofactor">
    <cofactor evidence="1">
        <name>[4Fe-4S] cluster</name>
        <dbReference type="ChEBI" id="CHEBI:49883"/>
    </cofactor>
</comment>
<dbReference type="Proteomes" id="UP000031563">
    <property type="component" value="Unassembled WGS sequence"/>
</dbReference>
<comment type="caution">
    <text evidence="10">The sequence shown here is derived from an EMBL/GenBank/DDBJ whole genome shotgun (WGS) entry which is preliminary data.</text>
</comment>
<dbReference type="PANTHER" id="PTHR39163:SF1">
    <property type="entry name" value="FERREDOXIN"/>
    <property type="match status" value="1"/>
</dbReference>
<dbReference type="InterPro" id="IPR001080">
    <property type="entry name" value="3Fe4S_ferredoxin"/>
</dbReference>
<dbReference type="AlphaFoldDB" id="A0A0F5I6R4"/>
<evidence type="ECO:0000256" key="1">
    <source>
        <dbReference type="ARBA" id="ARBA00001966"/>
    </source>
</evidence>
<name>A0A0F5I6R4_BACTR</name>
<dbReference type="PRINTS" id="PR00352">
    <property type="entry name" value="3FE4SFRDOXIN"/>
</dbReference>
<keyword evidence="3" id="KW-0004">4Fe-4S</keyword>
<feature type="domain" description="4Fe-4S ferredoxin-type" evidence="9">
    <location>
        <begin position="3"/>
        <end position="31"/>
    </location>
</feature>
<evidence type="ECO:0000256" key="3">
    <source>
        <dbReference type="ARBA" id="ARBA00022485"/>
    </source>
</evidence>
<keyword evidence="5 8" id="KW-0249">Electron transport</keyword>
<dbReference type="RefSeq" id="WP_040048030.1">
    <property type="nucleotide sequence ID" value="NZ_JWIR02000026.1"/>
</dbReference>
<dbReference type="GO" id="GO:0005506">
    <property type="term" value="F:iron ion binding"/>
    <property type="evidence" value="ECO:0007669"/>
    <property type="project" value="UniProtKB-UniRule"/>
</dbReference>
<dbReference type="PROSITE" id="PS51379">
    <property type="entry name" value="4FE4S_FER_2"/>
    <property type="match status" value="1"/>
</dbReference>
<evidence type="ECO:0000256" key="8">
    <source>
        <dbReference type="RuleBase" id="RU368020"/>
    </source>
</evidence>
<dbReference type="GO" id="GO:0009055">
    <property type="term" value="F:electron transfer activity"/>
    <property type="evidence" value="ECO:0007669"/>
    <property type="project" value="UniProtKB-UniRule"/>
</dbReference>
<organism evidence="10 11">
    <name type="scientific">Bacillus thermotolerans</name>
    <name type="common">Quasibacillus thermotolerans</name>
    <dbReference type="NCBI Taxonomy" id="1221996"/>
    <lineage>
        <taxon>Bacteria</taxon>
        <taxon>Bacillati</taxon>
        <taxon>Bacillota</taxon>
        <taxon>Bacilli</taxon>
        <taxon>Bacillales</taxon>
        <taxon>Bacillaceae</taxon>
        <taxon>Bacillus</taxon>
    </lineage>
</organism>
<dbReference type="SUPFAM" id="SSF54862">
    <property type="entry name" value="4Fe-4S ferredoxins"/>
    <property type="match status" value="1"/>
</dbReference>
<evidence type="ECO:0000313" key="10">
    <source>
        <dbReference type="EMBL" id="KKB40862.1"/>
    </source>
</evidence>
<evidence type="ECO:0000313" key="11">
    <source>
        <dbReference type="Proteomes" id="UP000031563"/>
    </source>
</evidence>
<evidence type="ECO:0000256" key="2">
    <source>
        <dbReference type="ARBA" id="ARBA00022448"/>
    </source>
</evidence>
<evidence type="ECO:0000256" key="5">
    <source>
        <dbReference type="ARBA" id="ARBA00022982"/>
    </source>
</evidence>
<dbReference type="InterPro" id="IPR017896">
    <property type="entry name" value="4Fe4S_Fe-S-bd"/>
</dbReference>
<keyword evidence="4 8" id="KW-0479">Metal-binding</keyword>
<dbReference type="STRING" id="1221996.QY95_01174"/>
<keyword evidence="11" id="KW-1185">Reference proteome</keyword>
<dbReference type="Gene3D" id="3.30.70.20">
    <property type="match status" value="1"/>
</dbReference>
<comment type="function">
    <text evidence="8">Ferredoxins are iron-sulfur proteins that transfer electrons in a wide variety of metabolic reactions.</text>
</comment>
<keyword evidence="6 8" id="KW-0408">Iron</keyword>
<dbReference type="Pfam" id="PF13370">
    <property type="entry name" value="Fer4_13"/>
    <property type="match status" value="1"/>
</dbReference>
<accession>A0A0F5I6R4</accession>
<sequence>MAKYTIVDKDTCIACGACGATAPDIFDYDEEGLSYVILDDNEGTAKVPEDLYDDLEDACEGCPTESIKVEEEPFHSKVNA</sequence>
<evidence type="ECO:0000256" key="6">
    <source>
        <dbReference type="ARBA" id="ARBA00023004"/>
    </source>
</evidence>
<keyword evidence="2 8" id="KW-0813">Transport</keyword>
<proteinExistence type="predicted"/>
<evidence type="ECO:0000256" key="4">
    <source>
        <dbReference type="ARBA" id="ARBA00022723"/>
    </source>
</evidence>
<keyword evidence="7 8" id="KW-0411">Iron-sulfur</keyword>
<dbReference type="PANTHER" id="PTHR39163">
    <property type="entry name" value="FERREDOXIN"/>
    <property type="match status" value="1"/>
</dbReference>
<dbReference type="OrthoDB" id="9801085at2"/>
<dbReference type="EMBL" id="JWIR02000026">
    <property type="protein sequence ID" value="KKB40862.1"/>
    <property type="molecule type" value="Genomic_DNA"/>
</dbReference>
<protein>
    <recommendedName>
        <fullName evidence="8">Ferredoxin</fullName>
    </recommendedName>
</protein>
<reference evidence="10" key="1">
    <citation type="submission" date="2015-02" db="EMBL/GenBank/DDBJ databases">
        <title>Genome Assembly of Bacillaceae bacterium MTCC 8252.</title>
        <authorList>
            <person name="Verma A."/>
            <person name="Khatri I."/>
            <person name="Mual P."/>
            <person name="Subramanian S."/>
            <person name="Krishnamurthi S."/>
        </authorList>
    </citation>
    <scope>NUCLEOTIDE SEQUENCE [LARGE SCALE GENOMIC DNA]</scope>
    <source>
        <strain evidence="10">MTCC 8252</strain>
    </source>
</reference>
<gene>
    <name evidence="10" type="ORF">QY95_01174</name>
</gene>